<keyword evidence="5" id="KW-1185">Reference proteome</keyword>
<feature type="domain" description="HTH araC/xylS-type" evidence="3">
    <location>
        <begin position="220"/>
        <end position="318"/>
    </location>
</feature>
<dbReference type="Pfam" id="PF01965">
    <property type="entry name" value="DJ-1_PfpI"/>
    <property type="match status" value="1"/>
</dbReference>
<evidence type="ECO:0000256" key="1">
    <source>
        <dbReference type="ARBA" id="ARBA00023015"/>
    </source>
</evidence>
<dbReference type="Gene3D" id="1.10.10.60">
    <property type="entry name" value="Homeodomain-like"/>
    <property type="match status" value="2"/>
</dbReference>
<dbReference type="InterPro" id="IPR052158">
    <property type="entry name" value="INH-QAR"/>
</dbReference>
<dbReference type="GO" id="GO:0003700">
    <property type="term" value="F:DNA-binding transcription factor activity"/>
    <property type="evidence" value="ECO:0007669"/>
    <property type="project" value="InterPro"/>
</dbReference>
<accession>I0K4Q5</accession>
<proteinExistence type="predicted"/>
<keyword evidence="1" id="KW-0805">Transcription regulation</keyword>
<dbReference type="GO" id="GO:0043565">
    <property type="term" value="F:sequence-specific DNA binding"/>
    <property type="evidence" value="ECO:0007669"/>
    <property type="project" value="InterPro"/>
</dbReference>
<dbReference type="PROSITE" id="PS01124">
    <property type="entry name" value="HTH_ARAC_FAMILY_2"/>
    <property type="match status" value="1"/>
</dbReference>
<dbReference type="CDD" id="cd03138">
    <property type="entry name" value="GATase1_AraC_2"/>
    <property type="match status" value="1"/>
</dbReference>
<dbReference type="SMART" id="SM00342">
    <property type="entry name" value="HTH_ARAC"/>
    <property type="match status" value="1"/>
</dbReference>
<dbReference type="PANTHER" id="PTHR43130:SF11">
    <property type="entry name" value="TRANSCRIPTIONAL REGULATORY PROTEIN"/>
    <property type="match status" value="1"/>
</dbReference>
<evidence type="ECO:0000259" key="3">
    <source>
        <dbReference type="PROSITE" id="PS01124"/>
    </source>
</evidence>
<dbReference type="RefSeq" id="WP_015330208.1">
    <property type="nucleotide sequence ID" value="NC_020054.1"/>
</dbReference>
<gene>
    <name evidence="4" type="primary">xylR</name>
    <name evidence="4" type="ORF">FAES_1098</name>
</gene>
<dbReference type="InterPro" id="IPR009057">
    <property type="entry name" value="Homeodomain-like_sf"/>
</dbReference>
<dbReference type="InterPro" id="IPR002818">
    <property type="entry name" value="DJ-1/PfpI"/>
</dbReference>
<dbReference type="InterPro" id="IPR018060">
    <property type="entry name" value="HTH_AraC"/>
</dbReference>
<dbReference type="InterPro" id="IPR029062">
    <property type="entry name" value="Class_I_gatase-like"/>
</dbReference>
<organism evidence="4 5">
    <name type="scientific">Fibrella aestuarina BUZ 2</name>
    <dbReference type="NCBI Taxonomy" id="1166018"/>
    <lineage>
        <taxon>Bacteria</taxon>
        <taxon>Pseudomonadati</taxon>
        <taxon>Bacteroidota</taxon>
        <taxon>Cytophagia</taxon>
        <taxon>Cytophagales</taxon>
        <taxon>Spirosomataceae</taxon>
        <taxon>Fibrella</taxon>
    </lineage>
</organism>
<evidence type="ECO:0000256" key="2">
    <source>
        <dbReference type="ARBA" id="ARBA00023163"/>
    </source>
</evidence>
<protein>
    <submittedName>
        <fullName evidence="4">MmsAB operon regulatory protein</fullName>
    </submittedName>
</protein>
<keyword evidence="2" id="KW-0804">Transcription</keyword>
<sequence>MKTISLLVYEEAVLASVSGVIDLLMATNQFVQQLGRPAPFRLELVSEKGNSIQLAVPAQFLCSRTLDEATDSDLIIVPAFYIEPEAAIAHNKALIDWLADRYAAGTEIASMCVGSFFLAEAGLLTGKTCASHWKSVDEMRQRYPDVHVLTDTVMTDHDRIYTSGGALLSWNLVLYLIEKFCGRDICIGISRLFNIDLDRVSQSYFAVFQGQRQHEDEGILRAQTYIETNFHLPLTVEQIAEQANMSKRNFIRRFKQATQNTPQEYLQRVKVESAKKALEKDTNDIATVMYDVGYNDAKTFRKVFRQVTGLTPQAYRRKYNRTGLAVA</sequence>
<dbReference type="HOGENOM" id="CLU_000445_59_0_10"/>
<dbReference type="PANTHER" id="PTHR43130">
    <property type="entry name" value="ARAC-FAMILY TRANSCRIPTIONAL REGULATOR"/>
    <property type="match status" value="1"/>
</dbReference>
<dbReference type="OrthoDB" id="9803764at2"/>
<dbReference type="SUPFAM" id="SSF46689">
    <property type="entry name" value="Homeodomain-like"/>
    <property type="match status" value="2"/>
</dbReference>
<name>I0K4Q5_9BACT</name>
<evidence type="ECO:0000313" key="5">
    <source>
        <dbReference type="Proteomes" id="UP000011058"/>
    </source>
</evidence>
<dbReference type="STRING" id="1166018.FAES_1098"/>
<dbReference type="EMBL" id="HE796683">
    <property type="protein sequence ID" value="CCG99108.1"/>
    <property type="molecule type" value="Genomic_DNA"/>
</dbReference>
<dbReference type="AlphaFoldDB" id="I0K4Q5"/>
<dbReference type="PATRIC" id="fig|1166018.3.peg.2819"/>
<dbReference type="eggNOG" id="COG4977">
    <property type="taxonomic scope" value="Bacteria"/>
</dbReference>
<dbReference type="KEGG" id="fae:FAES_1098"/>
<dbReference type="Pfam" id="PF12833">
    <property type="entry name" value="HTH_18"/>
    <property type="match status" value="1"/>
</dbReference>
<dbReference type="Proteomes" id="UP000011058">
    <property type="component" value="Chromosome"/>
</dbReference>
<dbReference type="Gene3D" id="3.40.50.880">
    <property type="match status" value="1"/>
</dbReference>
<dbReference type="SUPFAM" id="SSF52317">
    <property type="entry name" value="Class I glutamine amidotransferase-like"/>
    <property type="match status" value="1"/>
</dbReference>
<reference evidence="4 5" key="1">
    <citation type="journal article" date="2012" name="J. Bacteriol.">
        <title>Genome Sequence of Fibrella aestuarina BUZ 2T, a Filamentous Marine Bacterium.</title>
        <authorList>
            <person name="Filippini M."/>
            <person name="Qi W."/>
            <person name="Blom J."/>
            <person name="Goesmann A."/>
            <person name="Smits T.H."/>
            <person name="Bagheri H.C."/>
        </authorList>
    </citation>
    <scope>NUCLEOTIDE SEQUENCE [LARGE SCALE GENOMIC DNA]</scope>
    <source>
        <strain evidence="5">BUZ 2T</strain>
    </source>
</reference>
<evidence type="ECO:0000313" key="4">
    <source>
        <dbReference type="EMBL" id="CCG99108.1"/>
    </source>
</evidence>